<reference evidence="1" key="1">
    <citation type="journal article" date="2020" name="Mol. Plant Microbe Interact.">
        <title>Genome Sequence of the Biocontrol Agent Coniothyrium minitans strain Conio (IMI 134523).</title>
        <authorList>
            <person name="Patel D."/>
            <person name="Shittu T.A."/>
            <person name="Baroncelli R."/>
            <person name="Muthumeenakshi S."/>
            <person name="Osborne T.H."/>
            <person name="Janganan T.K."/>
            <person name="Sreenivasaprasad S."/>
        </authorList>
    </citation>
    <scope>NUCLEOTIDE SEQUENCE</scope>
    <source>
        <strain evidence="1">Conio</strain>
    </source>
</reference>
<dbReference type="AlphaFoldDB" id="A0A9P6G8S6"/>
<evidence type="ECO:0000313" key="2">
    <source>
        <dbReference type="Proteomes" id="UP000756921"/>
    </source>
</evidence>
<name>A0A9P6G8S6_9PLEO</name>
<proteinExistence type="predicted"/>
<dbReference type="Proteomes" id="UP000756921">
    <property type="component" value="Unassembled WGS sequence"/>
</dbReference>
<protein>
    <submittedName>
        <fullName evidence="1">Uncharacterized protein</fullName>
    </submittedName>
</protein>
<comment type="caution">
    <text evidence="1">The sequence shown here is derived from an EMBL/GenBank/DDBJ whole genome shotgun (WGS) entry which is preliminary data.</text>
</comment>
<organism evidence="1 2">
    <name type="scientific">Paraphaeosphaeria minitans</name>
    <dbReference type="NCBI Taxonomy" id="565426"/>
    <lineage>
        <taxon>Eukaryota</taxon>
        <taxon>Fungi</taxon>
        <taxon>Dikarya</taxon>
        <taxon>Ascomycota</taxon>
        <taxon>Pezizomycotina</taxon>
        <taxon>Dothideomycetes</taxon>
        <taxon>Pleosporomycetidae</taxon>
        <taxon>Pleosporales</taxon>
        <taxon>Massarineae</taxon>
        <taxon>Didymosphaeriaceae</taxon>
        <taxon>Paraphaeosphaeria</taxon>
    </lineage>
</organism>
<accession>A0A9P6G8S6</accession>
<gene>
    <name evidence="1" type="ORF">PMIN01_10965</name>
</gene>
<dbReference type="EMBL" id="WJXW01000013">
    <property type="protein sequence ID" value="KAF9731007.1"/>
    <property type="molecule type" value="Genomic_DNA"/>
</dbReference>
<keyword evidence="2" id="KW-1185">Reference proteome</keyword>
<sequence>MSCISSSSTRWSARRGLGSRLARARRRFRNRGC</sequence>
<evidence type="ECO:0000313" key="1">
    <source>
        <dbReference type="EMBL" id="KAF9731007.1"/>
    </source>
</evidence>